<dbReference type="EMBL" id="BSTI01000012">
    <property type="protein sequence ID" value="GLY68605.1"/>
    <property type="molecule type" value="Genomic_DNA"/>
</dbReference>
<comment type="caution">
    <text evidence="2">The sequence shown here is derived from an EMBL/GenBank/DDBJ whole genome shotgun (WGS) entry which is preliminary data.</text>
</comment>
<evidence type="ECO:0000313" key="3">
    <source>
        <dbReference type="Proteomes" id="UP001165136"/>
    </source>
</evidence>
<protein>
    <submittedName>
        <fullName evidence="2">Uncharacterized protein</fullName>
    </submittedName>
</protein>
<feature type="compositionally biased region" description="Polar residues" evidence="1">
    <location>
        <begin position="215"/>
        <end position="224"/>
    </location>
</feature>
<dbReference type="RefSeq" id="WP_285488489.1">
    <property type="nucleotide sequence ID" value="NZ_BSTI01000012.1"/>
</dbReference>
<reference evidence="2" key="1">
    <citation type="submission" date="2023-03" db="EMBL/GenBank/DDBJ databases">
        <title>Amycolatopsis taiwanensis NBRC 103393.</title>
        <authorList>
            <person name="Ichikawa N."/>
            <person name="Sato H."/>
            <person name="Tonouchi N."/>
        </authorList>
    </citation>
    <scope>NUCLEOTIDE SEQUENCE</scope>
    <source>
        <strain evidence="2">NBRC 103393</strain>
    </source>
</reference>
<evidence type="ECO:0000256" key="1">
    <source>
        <dbReference type="SAM" id="MobiDB-lite"/>
    </source>
</evidence>
<feature type="region of interest" description="Disordered" evidence="1">
    <location>
        <begin position="198"/>
        <end position="224"/>
    </location>
</feature>
<evidence type="ECO:0000313" key="2">
    <source>
        <dbReference type="EMBL" id="GLY68605.1"/>
    </source>
</evidence>
<dbReference type="Proteomes" id="UP001165136">
    <property type="component" value="Unassembled WGS sequence"/>
</dbReference>
<organism evidence="2 3">
    <name type="scientific">Amycolatopsis taiwanensis</name>
    <dbReference type="NCBI Taxonomy" id="342230"/>
    <lineage>
        <taxon>Bacteria</taxon>
        <taxon>Bacillati</taxon>
        <taxon>Actinomycetota</taxon>
        <taxon>Actinomycetes</taxon>
        <taxon>Pseudonocardiales</taxon>
        <taxon>Pseudonocardiaceae</taxon>
        <taxon>Amycolatopsis</taxon>
    </lineage>
</organism>
<proteinExistence type="predicted"/>
<name>A0A9W6R700_9PSEU</name>
<keyword evidence="3" id="KW-1185">Reference proteome</keyword>
<gene>
    <name evidence="2" type="ORF">Atai01_52240</name>
</gene>
<sequence length="224" mass="23535">MDQISFFSAEASGPRPADLAGVLCGPGQIEIFGRTAARLSVAVDEPWRARALAAEFTCRGIGAGVVTEDGRPLLRTAFRVGLIGLANAWCSGQAKVVPRGFRLTGAELRLWALAAGRAGERDYLLAMDEQAPQTHAALADALGCLGLPCQVVTPRGGGSAIRVTGRRRLAALGELLGAPPPATEGAWPGQHEAERRGPIAGLRGRQPRRARSRTLPGSMTATIW</sequence>
<accession>A0A9W6R700</accession>
<dbReference type="AlphaFoldDB" id="A0A9W6R700"/>